<organism evidence="2 3">
    <name type="scientific">Endozoicomonas montiporae</name>
    <dbReference type="NCBI Taxonomy" id="1027273"/>
    <lineage>
        <taxon>Bacteria</taxon>
        <taxon>Pseudomonadati</taxon>
        <taxon>Pseudomonadota</taxon>
        <taxon>Gammaproteobacteria</taxon>
        <taxon>Oceanospirillales</taxon>
        <taxon>Endozoicomonadaceae</taxon>
        <taxon>Endozoicomonas</taxon>
    </lineage>
</organism>
<name>A0A081N1F7_9GAMM</name>
<comment type="caution">
    <text evidence="2">The sequence shown here is derived from an EMBL/GenBank/DDBJ whole genome shotgun (WGS) entry which is preliminary data.</text>
</comment>
<dbReference type="Gene3D" id="1.10.10.2910">
    <property type="match status" value="1"/>
</dbReference>
<dbReference type="InterPro" id="IPR052345">
    <property type="entry name" value="Rad_response_metalloprotease"/>
</dbReference>
<dbReference type="Proteomes" id="UP000028006">
    <property type="component" value="Unassembled WGS sequence"/>
</dbReference>
<dbReference type="RefSeq" id="WP_034878574.1">
    <property type="nucleotide sequence ID" value="NZ_JOKG01000004.1"/>
</dbReference>
<evidence type="ECO:0000313" key="2">
    <source>
        <dbReference type="EMBL" id="KEQ12280.1"/>
    </source>
</evidence>
<keyword evidence="3" id="KW-1185">Reference proteome</keyword>
<evidence type="ECO:0000313" key="3">
    <source>
        <dbReference type="Proteomes" id="UP000028006"/>
    </source>
</evidence>
<feature type="domain" description="IrrE N-terminal-like" evidence="1">
    <location>
        <begin position="50"/>
        <end position="172"/>
    </location>
</feature>
<dbReference type="Pfam" id="PF06114">
    <property type="entry name" value="Peptidase_M78"/>
    <property type="match status" value="1"/>
</dbReference>
<dbReference type="eggNOG" id="COG2856">
    <property type="taxonomic scope" value="Bacteria"/>
</dbReference>
<evidence type="ECO:0000259" key="1">
    <source>
        <dbReference type="Pfam" id="PF06114"/>
    </source>
</evidence>
<gene>
    <name evidence="2" type="ORF">GZ77_17065</name>
</gene>
<accession>A0A081N1F7</accession>
<dbReference type="PANTHER" id="PTHR43236">
    <property type="entry name" value="ANTITOXIN HIGA1"/>
    <property type="match status" value="1"/>
</dbReference>
<dbReference type="EMBL" id="JOKG01000004">
    <property type="protein sequence ID" value="KEQ12280.1"/>
    <property type="molecule type" value="Genomic_DNA"/>
</dbReference>
<sequence>MAFIKRKTAVKPVEAPRDYSELENAGDLLNFAAKNKIRTEPLDISSLAQLLGIKMIFEPMDGDDSGSLKKNKKTGEWVMKVNSLHHPNRQRFTIAHELGHFINDSANQDEFSDTVFFRNGESNPMEVAANRFAAELLLPEESFRKYIEYTSSKVEDIADYFHVSSLAVRIRAKQLGYTGHNV</sequence>
<dbReference type="PANTHER" id="PTHR43236:SF2">
    <property type="entry name" value="BLL0069 PROTEIN"/>
    <property type="match status" value="1"/>
</dbReference>
<proteinExistence type="predicted"/>
<reference evidence="2 3" key="1">
    <citation type="submission" date="2014-06" db="EMBL/GenBank/DDBJ databases">
        <title>Whole Genome Sequences of Three Symbiotic Endozoicomonas Bacteria.</title>
        <authorList>
            <person name="Neave M.J."/>
            <person name="Apprill A."/>
            <person name="Voolstra C.R."/>
        </authorList>
    </citation>
    <scope>NUCLEOTIDE SEQUENCE [LARGE SCALE GENOMIC DNA]</scope>
    <source>
        <strain evidence="2 3">LMG 24815</strain>
    </source>
</reference>
<dbReference type="AlphaFoldDB" id="A0A081N1F7"/>
<protein>
    <recommendedName>
        <fullName evidence="1">IrrE N-terminal-like domain-containing protein</fullName>
    </recommendedName>
</protein>
<dbReference type="InterPro" id="IPR010359">
    <property type="entry name" value="IrrE_HExxH"/>
</dbReference>